<keyword evidence="5" id="KW-1185">Reference proteome</keyword>
<evidence type="ECO:0000259" key="2">
    <source>
        <dbReference type="Pfam" id="PF04892"/>
    </source>
</evidence>
<dbReference type="Proteomes" id="UP000326951">
    <property type="component" value="Chromosome"/>
</dbReference>
<feature type="transmembrane region" description="Helical" evidence="1">
    <location>
        <begin position="150"/>
        <end position="168"/>
    </location>
</feature>
<evidence type="ECO:0000256" key="1">
    <source>
        <dbReference type="SAM" id="Phobius"/>
    </source>
</evidence>
<feature type="transmembrane region" description="Helical" evidence="1">
    <location>
        <begin position="92"/>
        <end position="114"/>
    </location>
</feature>
<sequence length="327" mass="37304">MPEATDHTNKREQSGVPSKRLHRQKWLSCFLWILFILYLWALSRMNLVAPLHLTTNGSSPQFNFQAYNLVPMNFVNTLFYLADQHDQEFRSALFSVVQIFMAALPLGFFVPILLRKPMEFERFIGMTLLIGTLIETIQFFFATGNANVDDLILCMLGSILGFALWHLLSDWLAIDHQNRNHCLIVISLIIFCTLMVQFAEMSHANSSGQAQRAVIRSLGIPDYAGTLLASSRKTLTLQTDDNQGKINLSVQLSAATQIYTEENARSHQPEQAVYKHRSLDHLSRLHRNVPIRVWGKEQKGVFHAEIIMIRSASTTHTHLMQTSFVTF</sequence>
<organism evidence="3 6">
    <name type="scientific">Sporolactobacillus terrae</name>
    <dbReference type="NCBI Taxonomy" id="269673"/>
    <lineage>
        <taxon>Bacteria</taxon>
        <taxon>Bacillati</taxon>
        <taxon>Bacillota</taxon>
        <taxon>Bacilli</taxon>
        <taxon>Bacillales</taxon>
        <taxon>Sporolactobacillaceae</taxon>
        <taxon>Sporolactobacillus</taxon>
    </lineage>
</organism>
<evidence type="ECO:0000313" key="4">
    <source>
        <dbReference type="EMBL" id="QAA22772.1"/>
    </source>
</evidence>
<protein>
    <submittedName>
        <fullName evidence="4">VanZ family protein</fullName>
    </submittedName>
</protein>
<dbReference type="InterPro" id="IPR006976">
    <property type="entry name" value="VanZ-like"/>
</dbReference>
<dbReference type="Proteomes" id="UP000285882">
    <property type="component" value="Chromosome"/>
</dbReference>
<feature type="transmembrane region" description="Helical" evidence="1">
    <location>
        <begin position="123"/>
        <end position="144"/>
    </location>
</feature>
<feature type="transmembrane region" description="Helical" evidence="1">
    <location>
        <begin position="180"/>
        <end position="199"/>
    </location>
</feature>
<dbReference type="EMBL" id="AP021853">
    <property type="protein sequence ID" value="BBN99108.1"/>
    <property type="molecule type" value="Genomic_DNA"/>
</dbReference>
<dbReference type="AlphaFoldDB" id="A0A410D9G3"/>
<dbReference type="PANTHER" id="PTHR36834">
    <property type="entry name" value="MEMBRANE PROTEIN-RELATED"/>
    <property type="match status" value="1"/>
</dbReference>
<dbReference type="STRING" id="1449983.GCA_000647835_02339"/>
<dbReference type="RefSeq" id="WP_051577836.1">
    <property type="nucleotide sequence ID" value="NZ_AP021853.1"/>
</dbReference>
<dbReference type="EMBL" id="CP025688">
    <property type="protein sequence ID" value="QAA22772.1"/>
    <property type="molecule type" value="Genomic_DNA"/>
</dbReference>
<proteinExistence type="predicted"/>
<feature type="transmembrane region" description="Helical" evidence="1">
    <location>
        <begin position="26"/>
        <end position="43"/>
    </location>
</feature>
<keyword evidence="1" id="KW-1133">Transmembrane helix</keyword>
<dbReference type="Pfam" id="PF04892">
    <property type="entry name" value="VanZ"/>
    <property type="match status" value="1"/>
</dbReference>
<evidence type="ECO:0000313" key="5">
    <source>
        <dbReference type="Proteomes" id="UP000285882"/>
    </source>
</evidence>
<reference evidence="4 5" key="1">
    <citation type="submission" date="2018-01" db="EMBL/GenBank/DDBJ databases">
        <title>Complete genome sequencing of Sporolactobacillus terrae DLG3.</title>
        <authorList>
            <person name="Nam Y.-D."/>
            <person name="Kang J."/>
            <person name="Chung W.-H."/>
        </authorList>
    </citation>
    <scope>NUCLEOTIDE SEQUENCE [LARGE SCALE GENOMIC DNA]</scope>
    <source>
        <strain evidence="4 5">DLG3</strain>
    </source>
</reference>
<evidence type="ECO:0000313" key="6">
    <source>
        <dbReference type="Proteomes" id="UP000326951"/>
    </source>
</evidence>
<name>A0A410D9G3_9BACL</name>
<reference evidence="3 6" key="2">
    <citation type="submission" date="2019-09" db="EMBL/GenBank/DDBJ databases">
        <title>Complete genome sequence of Sporolactobacillus terrae 70-3.</title>
        <authorList>
            <person name="Tanaka N."/>
            <person name="Shiwa Y."/>
            <person name="Fujita N."/>
            <person name="Tanasupawat S."/>
        </authorList>
    </citation>
    <scope>NUCLEOTIDE SEQUENCE [LARGE SCALE GENOMIC DNA]</scope>
    <source>
        <strain evidence="3 6">70-3</strain>
    </source>
</reference>
<accession>A0A410D9G3</accession>
<keyword evidence="1" id="KW-0472">Membrane</keyword>
<feature type="domain" description="VanZ-like" evidence="2">
    <location>
        <begin position="35"/>
        <end position="168"/>
    </location>
</feature>
<dbReference type="InterPro" id="IPR053150">
    <property type="entry name" value="Teicoplanin_resist-assoc"/>
</dbReference>
<dbReference type="PANTHER" id="PTHR36834:SF1">
    <property type="entry name" value="INTEGRAL MEMBRANE PROTEIN"/>
    <property type="match status" value="1"/>
</dbReference>
<evidence type="ECO:0000313" key="3">
    <source>
        <dbReference type="EMBL" id="BBN99108.1"/>
    </source>
</evidence>
<keyword evidence="1" id="KW-0812">Transmembrane</keyword>
<gene>
    <name evidence="4" type="ORF">C0674_09110</name>
    <name evidence="3" type="ORF">St703_18130</name>
</gene>